<dbReference type="Proteomes" id="UP000297245">
    <property type="component" value="Unassembled WGS sequence"/>
</dbReference>
<evidence type="ECO:0000313" key="2">
    <source>
        <dbReference type="EMBL" id="THU85824.1"/>
    </source>
</evidence>
<evidence type="ECO:0000313" key="3">
    <source>
        <dbReference type="Proteomes" id="UP000297245"/>
    </source>
</evidence>
<protein>
    <submittedName>
        <fullName evidence="2">Uncharacterized protein</fullName>
    </submittedName>
</protein>
<sequence>MSDAKILLFDRFCPNQNRPFGQNFVRTWVETSPDPKILSEPSLVSNHQFKGGKSSDEHVGGGIGAFDGFWHLKGLNAARRALTTDIGEVSYREVSSLTCRFLSELRLGFRLRRPDFVRTRGVSFWDFGPKFCPNLRQTSPPILGGPQVARTIAQAISTLERSPGWSSRLQAGPKGPPNMGGDV</sequence>
<name>A0A4S8LAJ6_DENBC</name>
<proteinExistence type="predicted"/>
<keyword evidence="3" id="KW-1185">Reference proteome</keyword>
<dbReference type="EMBL" id="ML179527">
    <property type="protein sequence ID" value="THU85824.1"/>
    <property type="molecule type" value="Genomic_DNA"/>
</dbReference>
<feature type="region of interest" description="Disordered" evidence="1">
    <location>
        <begin position="161"/>
        <end position="183"/>
    </location>
</feature>
<dbReference type="AlphaFoldDB" id="A0A4S8LAJ6"/>
<organism evidence="2 3">
    <name type="scientific">Dendrothele bispora (strain CBS 962.96)</name>
    <dbReference type="NCBI Taxonomy" id="1314807"/>
    <lineage>
        <taxon>Eukaryota</taxon>
        <taxon>Fungi</taxon>
        <taxon>Dikarya</taxon>
        <taxon>Basidiomycota</taxon>
        <taxon>Agaricomycotina</taxon>
        <taxon>Agaricomycetes</taxon>
        <taxon>Agaricomycetidae</taxon>
        <taxon>Agaricales</taxon>
        <taxon>Agaricales incertae sedis</taxon>
        <taxon>Dendrothele</taxon>
    </lineage>
</organism>
<gene>
    <name evidence="2" type="ORF">K435DRAFT_924533</name>
</gene>
<accession>A0A4S8LAJ6</accession>
<reference evidence="2 3" key="1">
    <citation type="journal article" date="2019" name="Nat. Ecol. Evol.">
        <title>Megaphylogeny resolves global patterns of mushroom evolution.</title>
        <authorList>
            <person name="Varga T."/>
            <person name="Krizsan K."/>
            <person name="Foldi C."/>
            <person name="Dima B."/>
            <person name="Sanchez-Garcia M."/>
            <person name="Sanchez-Ramirez S."/>
            <person name="Szollosi G.J."/>
            <person name="Szarkandi J.G."/>
            <person name="Papp V."/>
            <person name="Albert L."/>
            <person name="Andreopoulos W."/>
            <person name="Angelini C."/>
            <person name="Antonin V."/>
            <person name="Barry K.W."/>
            <person name="Bougher N.L."/>
            <person name="Buchanan P."/>
            <person name="Buyck B."/>
            <person name="Bense V."/>
            <person name="Catcheside P."/>
            <person name="Chovatia M."/>
            <person name="Cooper J."/>
            <person name="Damon W."/>
            <person name="Desjardin D."/>
            <person name="Finy P."/>
            <person name="Geml J."/>
            <person name="Haridas S."/>
            <person name="Hughes K."/>
            <person name="Justo A."/>
            <person name="Karasinski D."/>
            <person name="Kautmanova I."/>
            <person name="Kiss B."/>
            <person name="Kocsube S."/>
            <person name="Kotiranta H."/>
            <person name="LaButti K.M."/>
            <person name="Lechner B.E."/>
            <person name="Liimatainen K."/>
            <person name="Lipzen A."/>
            <person name="Lukacs Z."/>
            <person name="Mihaltcheva S."/>
            <person name="Morgado L.N."/>
            <person name="Niskanen T."/>
            <person name="Noordeloos M.E."/>
            <person name="Ohm R.A."/>
            <person name="Ortiz-Santana B."/>
            <person name="Ovrebo C."/>
            <person name="Racz N."/>
            <person name="Riley R."/>
            <person name="Savchenko A."/>
            <person name="Shiryaev A."/>
            <person name="Soop K."/>
            <person name="Spirin V."/>
            <person name="Szebenyi C."/>
            <person name="Tomsovsky M."/>
            <person name="Tulloss R.E."/>
            <person name="Uehling J."/>
            <person name="Grigoriev I.V."/>
            <person name="Vagvolgyi C."/>
            <person name="Papp T."/>
            <person name="Martin F.M."/>
            <person name="Miettinen O."/>
            <person name="Hibbett D.S."/>
            <person name="Nagy L.G."/>
        </authorList>
    </citation>
    <scope>NUCLEOTIDE SEQUENCE [LARGE SCALE GENOMIC DNA]</scope>
    <source>
        <strain evidence="2 3">CBS 962.96</strain>
    </source>
</reference>
<evidence type="ECO:0000256" key="1">
    <source>
        <dbReference type="SAM" id="MobiDB-lite"/>
    </source>
</evidence>